<dbReference type="Proteomes" id="UP000240883">
    <property type="component" value="Unassembled WGS sequence"/>
</dbReference>
<accession>A0A2T2PC67</accession>
<evidence type="ECO:0000256" key="2">
    <source>
        <dbReference type="SAM" id="SignalP"/>
    </source>
</evidence>
<sequence length="184" mass="19487">MNKKPVLLTTILASAFAAPAANSRQAGLEPWQVTSLSTHSPSGRPGNNPHSTLNVTIHDPNTIAVTQTPTGTAVFPPSTANCSAQWLTAEDVPWGVEQPCSEIDHGYWTFKMTGGESGTTDFGLEFKLVDNVTVLNQAYTKVFSGGALFKVGDNLSGQCGGSGVCNWGLSKWPFLVQQTEESAS</sequence>
<evidence type="ECO:0000313" key="4">
    <source>
        <dbReference type="Proteomes" id="UP000240883"/>
    </source>
</evidence>
<evidence type="ECO:0008006" key="5">
    <source>
        <dbReference type="Google" id="ProtNLM"/>
    </source>
</evidence>
<keyword evidence="2" id="KW-0732">Signal</keyword>
<dbReference type="OrthoDB" id="5226619at2759"/>
<name>A0A2T2PC67_CORCC</name>
<evidence type="ECO:0000256" key="1">
    <source>
        <dbReference type="SAM" id="MobiDB-lite"/>
    </source>
</evidence>
<keyword evidence="4" id="KW-1185">Reference proteome</keyword>
<organism evidence="3 4">
    <name type="scientific">Corynespora cassiicola Philippines</name>
    <dbReference type="NCBI Taxonomy" id="1448308"/>
    <lineage>
        <taxon>Eukaryota</taxon>
        <taxon>Fungi</taxon>
        <taxon>Dikarya</taxon>
        <taxon>Ascomycota</taxon>
        <taxon>Pezizomycotina</taxon>
        <taxon>Dothideomycetes</taxon>
        <taxon>Pleosporomycetidae</taxon>
        <taxon>Pleosporales</taxon>
        <taxon>Corynesporascaceae</taxon>
        <taxon>Corynespora</taxon>
    </lineage>
</organism>
<evidence type="ECO:0000313" key="3">
    <source>
        <dbReference type="EMBL" id="PSN75261.1"/>
    </source>
</evidence>
<dbReference type="AlphaFoldDB" id="A0A2T2PC67"/>
<feature type="chain" id="PRO_5015710173" description="Cell death in tomato 1" evidence="2">
    <location>
        <begin position="24"/>
        <end position="184"/>
    </location>
</feature>
<reference evidence="3 4" key="1">
    <citation type="journal article" date="2018" name="Front. Microbiol.">
        <title>Genome-Wide Analysis of Corynespora cassiicola Leaf Fall Disease Putative Effectors.</title>
        <authorList>
            <person name="Lopez D."/>
            <person name="Ribeiro S."/>
            <person name="Label P."/>
            <person name="Fumanal B."/>
            <person name="Venisse J.S."/>
            <person name="Kohler A."/>
            <person name="de Oliveira R.R."/>
            <person name="Labutti K."/>
            <person name="Lipzen A."/>
            <person name="Lail K."/>
            <person name="Bauer D."/>
            <person name="Ohm R.A."/>
            <person name="Barry K.W."/>
            <person name="Spatafora J."/>
            <person name="Grigoriev I.V."/>
            <person name="Martin F.M."/>
            <person name="Pujade-Renaud V."/>
        </authorList>
    </citation>
    <scope>NUCLEOTIDE SEQUENCE [LARGE SCALE GENOMIC DNA]</scope>
    <source>
        <strain evidence="3 4">Philippines</strain>
    </source>
</reference>
<feature type="signal peptide" evidence="2">
    <location>
        <begin position="1"/>
        <end position="23"/>
    </location>
</feature>
<protein>
    <recommendedName>
        <fullName evidence="5">Cell death in tomato 1</fullName>
    </recommendedName>
</protein>
<dbReference type="EMBL" id="KZ678128">
    <property type="protein sequence ID" value="PSN75261.1"/>
    <property type="molecule type" value="Genomic_DNA"/>
</dbReference>
<proteinExistence type="predicted"/>
<feature type="region of interest" description="Disordered" evidence="1">
    <location>
        <begin position="33"/>
        <end position="53"/>
    </location>
</feature>
<gene>
    <name evidence="3" type="ORF">BS50DRAFT_567961</name>
</gene>